<dbReference type="EC" id="2.7.1.159" evidence="4"/>
<keyword evidence="8" id="KW-0418">Kinase</keyword>
<evidence type="ECO:0000259" key="11">
    <source>
        <dbReference type="Pfam" id="PF05770"/>
    </source>
</evidence>
<keyword evidence="6" id="KW-0479">Metal-binding</keyword>
<feature type="non-terminal residue" evidence="12">
    <location>
        <position position="238"/>
    </location>
</feature>
<dbReference type="Gene3D" id="3.40.50.11370">
    <property type="match status" value="1"/>
</dbReference>
<keyword evidence="7" id="KW-0547">Nucleotide-binding</keyword>
<keyword evidence="10" id="KW-0460">Magnesium</keyword>
<keyword evidence="13" id="KW-1185">Reference proteome</keyword>
<dbReference type="AlphaFoldDB" id="A0AA38CGQ6"/>
<dbReference type="PANTHER" id="PTHR14217">
    <property type="entry name" value="INOSITOL-TETRAKISPHOSPHATE 1-KINASE"/>
    <property type="match status" value="1"/>
</dbReference>
<evidence type="ECO:0000256" key="2">
    <source>
        <dbReference type="ARBA" id="ARBA00009601"/>
    </source>
</evidence>
<dbReference type="GO" id="GO:0005737">
    <property type="term" value="C:cytoplasm"/>
    <property type="evidence" value="ECO:0007669"/>
    <property type="project" value="TreeGrafter"/>
</dbReference>
<reference evidence="12 13" key="1">
    <citation type="journal article" date="2021" name="Nat. Plants">
        <title>The Taxus genome provides insights into paclitaxel biosynthesis.</title>
        <authorList>
            <person name="Xiong X."/>
            <person name="Gou J."/>
            <person name="Liao Q."/>
            <person name="Li Y."/>
            <person name="Zhou Q."/>
            <person name="Bi G."/>
            <person name="Li C."/>
            <person name="Du R."/>
            <person name="Wang X."/>
            <person name="Sun T."/>
            <person name="Guo L."/>
            <person name="Liang H."/>
            <person name="Lu P."/>
            <person name="Wu Y."/>
            <person name="Zhang Z."/>
            <person name="Ro D.K."/>
            <person name="Shang Y."/>
            <person name="Huang S."/>
            <person name="Yan J."/>
        </authorList>
    </citation>
    <scope>NUCLEOTIDE SEQUENCE [LARGE SCALE GENOMIC DNA]</scope>
    <source>
        <strain evidence="12">Ta-2019</strain>
    </source>
</reference>
<comment type="subunit">
    <text evidence="3">Monomer.</text>
</comment>
<comment type="caution">
    <text evidence="12">The sequence shown here is derived from an EMBL/GenBank/DDBJ whole genome shotgun (WGS) entry which is preliminary data.</text>
</comment>
<sequence>SRNAVSIMPGVTTINKLQDLLIILCRLNKMALGDSIVVVGYVMKWTREKDFLKRGAFPILPTSNGLTFISINLDLLLIPQLQVVDLVLHKATDEIFSIDKDQSLSISEGVRFSDGIQQLQRYMEDMHYFMIDPVENIIPLLDRAATQIILQNLVEINDPRHCRIRTPNYLKISSFNEPDLAEKLDQAQLLLPAIVKPQISCGVSDAHIMAVIFKKEDFVDLPVPLPAVLQIQAGTGDH</sequence>
<dbReference type="InterPro" id="IPR040464">
    <property type="entry name" value="InsP(3)kin_ATP-grasp"/>
</dbReference>
<keyword evidence="9" id="KW-0067">ATP-binding</keyword>
<dbReference type="GO" id="GO:0047325">
    <property type="term" value="F:inositol-3,4,5,6-tetrakisphosphate 1-kinase activity"/>
    <property type="evidence" value="ECO:0007669"/>
    <property type="project" value="InterPro"/>
</dbReference>
<dbReference type="PANTHER" id="PTHR14217:SF1">
    <property type="entry name" value="INOSITOL-TETRAKISPHOSPHATE 1-KINASE"/>
    <property type="match status" value="1"/>
</dbReference>
<dbReference type="Pfam" id="PF05770">
    <property type="entry name" value="Ins134_P3_kin"/>
    <property type="match status" value="1"/>
</dbReference>
<dbReference type="EMBL" id="JAHRHJ020000011">
    <property type="protein sequence ID" value="KAH9296403.1"/>
    <property type="molecule type" value="Genomic_DNA"/>
</dbReference>
<dbReference type="GO" id="GO:0005524">
    <property type="term" value="F:ATP binding"/>
    <property type="evidence" value="ECO:0007669"/>
    <property type="project" value="UniProtKB-KW"/>
</dbReference>
<evidence type="ECO:0000256" key="4">
    <source>
        <dbReference type="ARBA" id="ARBA00012017"/>
    </source>
</evidence>
<keyword evidence="5" id="KW-0808">Transferase</keyword>
<evidence type="ECO:0000256" key="5">
    <source>
        <dbReference type="ARBA" id="ARBA00022679"/>
    </source>
</evidence>
<organism evidence="12 13">
    <name type="scientific">Taxus chinensis</name>
    <name type="common">Chinese yew</name>
    <name type="synonym">Taxus wallichiana var. chinensis</name>
    <dbReference type="NCBI Taxonomy" id="29808"/>
    <lineage>
        <taxon>Eukaryota</taxon>
        <taxon>Viridiplantae</taxon>
        <taxon>Streptophyta</taxon>
        <taxon>Embryophyta</taxon>
        <taxon>Tracheophyta</taxon>
        <taxon>Spermatophyta</taxon>
        <taxon>Pinopsida</taxon>
        <taxon>Pinidae</taxon>
        <taxon>Conifers II</taxon>
        <taxon>Cupressales</taxon>
        <taxon>Taxaceae</taxon>
        <taxon>Taxus</taxon>
    </lineage>
</organism>
<dbReference type="InterPro" id="IPR008656">
    <property type="entry name" value="Inositol_tetrakis-P_1-kinase"/>
</dbReference>
<comment type="cofactor">
    <cofactor evidence="1">
        <name>Mg(2+)</name>
        <dbReference type="ChEBI" id="CHEBI:18420"/>
    </cofactor>
</comment>
<evidence type="ECO:0000256" key="3">
    <source>
        <dbReference type="ARBA" id="ARBA00011245"/>
    </source>
</evidence>
<evidence type="ECO:0000256" key="1">
    <source>
        <dbReference type="ARBA" id="ARBA00001946"/>
    </source>
</evidence>
<evidence type="ECO:0000256" key="7">
    <source>
        <dbReference type="ARBA" id="ARBA00022741"/>
    </source>
</evidence>
<proteinExistence type="inferred from homology"/>
<comment type="similarity">
    <text evidence="2">Belongs to the ITPK1 family.</text>
</comment>
<evidence type="ECO:0000256" key="8">
    <source>
        <dbReference type="ARBA" id="ARBA00022777"/>
    </source>
</evidence>
<gene>
    <name evidence="12" type="ORF">KI387_039991</name>
</gene>
<dbReference type="Gene3D" id="3.30.1490.220">
    <property type="match status" value="1"/>
</dbReference>
<dbReference type="GO" id="GO:0032957">
    <property type="term" value="P:inositol trisphosphate metabolic process"/>
    <property type="evidence" value="ECO:0007669"/>
    <property type="project" value="InterPro"/>
</dbReference>
<dbReference type="GO" id="GO:0000287">
    <property type="term" value="F:magnesium ion binding"/>
    <property type="evidence" value="ECO:0007669"/>
    <property type="project" value="InterPro"/>
</dbReference>
<protein>
    <recommendedName>
        <fullName evidence="4">inositol-1,3,4-trisphosphate 5/6-kinase</fullName>
        <ecNumber evidence="4">2.7.1.159</ecNumber>
    </recommendedName>
</protein>
<name>A0AA38CGQ6_TAXCH</name>
<feature type="domain" description="Inositol 1,3,4-trisphosphate 5/6-kinase ATP-grasp" evidence="11">
    <location>
        <begin position="162"/>
        <end position="230"/>
    </location>
</feature>
<evidence type="ECO:0000256" key="10">
    <source>
        <dbReference type="ARBA" id="ARBA00022842"/>
    </source>
</evidence>
<accession>A0AA38CGQ6</accession>
<dbReference type="GO" id="GO:0052725">
    <property type="term" value="F:inositol-1,3,4-trisphosphate 6-kinase activity"/>
    <property type="evidence" value="ECO:0007669"/>
    <property type="project" value="InterPro"/>
</dbReference>
<evidence type="ECO:0000313" key="12">
    <source>
        <dbReference type="EMBL" id="KAH9296403.1"/>
    </source>
</evidence>
<feature type="non-terminal residue" evidence="12">
    <location>
        <position position="1"/>
    </location>
</feature>
<evidence type="ECO:0000256" key="6">
    <source>
        <dbReference type="ARBA" id="ARBA00022723"/>
    </source>
</evidence>
<evidence type="ECO:0000313" key="13">
    <source>
        <dbReference type="Proteomes" id="UP000824469"/>
    </source>
</evidence>
<dbReference type="GO" id="GO:0052726">
    <property type="term" value="F:inositol-1,3,4-trisphosphate 5-kinase activity"/>
    <property type="evidence" value="ECO:0007669"/>
    <property type="project" value="InterPro"/>
</dbReference>
<evidence type="ECO:0000256" key="9">
    <source>
        <dbReference type="ARBA" id="ARBA00022840"/>
    </source>
</evidence>
<dbReference type="Proteomes" id="UP000824469">
    <property type="component" value="Unassembled WGS sequence"/>
</dbReference>